<evidence type="ECO:0000313" key="2">
    <source>
        <dbReference type="Proteomes" id="UP000012073"/>
    </source>
</evidence>
<dbReference type="Proteomes" id="UP000012073">
    <property type="component" value="Unassembled WGS sequence"/>
</dbReference>
<keyword evidence="2" id="KW-1185">Reference proteome</keyword>
<dbReference type="EMBL" id="HG002227">
    <property type="protein sequence ID" value="CDF40679.1"/>
    <property type="molecule type" value="Genomic_DNA"/>
</dbReference>
<proteinExistence type="predicted"/>
<organism evidence="1 2">
    <name type="scientific">Chondrus crispus</name>
    <name type="common">Carrageen Irish moss</name>
    <name type="synonym">Polymorpha crispa</name>
    <dbReference type="NCBI Taxonomy" id="2769"/>
    <lineage>
        <taxon>Eukaryota</taxon>
        <taxon>Rhodophyta</taxon>
        <taxon>Florideophyceae</taxon>
        <taxon>Rhodymeniophycidae</taxon>
        <taxon>Gigartinales</taxon>
        <taxon>Gigartinaceae</taxon>
        <taxon>Chondrus</taxon>
    </lineage>
</organism>
<accession>R7QRA4</accession>
<gene>
    <name evidence="1" type="ORF">CHC_T00007050001</name>
</gene>
<dbReference type="KEGG" id="ccp:CHC_T00007050001"/>
<dbReference type="GeneID" id="17318692"/>
<dbReference type="RefSeq" id="XP_005710973.1">
    <property type="nucleotide sequence ID" value="XM_005710916.1"/>
</dbReference>
<sequence length="97" mass="10919">MKITRQRASGGVQVALSLSTSTSETRCLSSVHAHATMYGEWPFRLSPSSSRLKKVSCSKRANHFYRKAPEVTMHVFPSTVSHASIQRAARNRRHKLH</sequence>
<evidence type="ECO:0000313" key="1">
    <source>
        <dbReference type="EMBL" id="CDF40679.1"/>
    </source>
</evidence>
<name>R7QRA4_CHOCR</name>
<dbReference type="AlphaFoldDB" id="R7QRA4"/>
<protein>
    <submittedName>
        <fullName evidence="1">Uncharacterized protein</fullName>
    </submittedName>
</protein>
<reference evidence="2" key="1">
    <citation type="journal article" date="2013" name="Proc. Natl. Acad. Sci. U.S.A.">
        <title>Genome structure and metabolic features in the red seaweed Chondrus crispus shed light on evolution of the Archaeplastida.</title>
        <authorList>
            <person name="Collen J."/>
            <person name="Porcel B."/>
            <person name="Carre W."/>
            <person name="Ball S.G."/>
            <person name="Chaparro C."/>
            <person name="Tonon T."/>
            <person name="Barbeyron T."/>
            <person name="Michel G."/>
            <person name="Noel B."/>
            <person name="Valentin K."/>
            <person name="Elias M."/>
            <person name="Artiguenave F."/>
            <person name="Arun A."/>
            <person name="Aury J.M."/>
            <person name="Barbosa-Neto J.F."/>
            <person name="Bothwell J.H."/>
            <person name="Bouget F.Y."/>
            <person name="Brillet L."/>
            <person name="Cabello-Hurtado F."/>
            <person name="Capella-Gutierrez S."/>
            <person name="Charrier B."/>
            <person name="Cladiere L."/>
            <person name="Cock J.M."/>
            <person name="Coelho S.M."/>
            <person name="Colleoni C."/>
            <person name="Czjzek M."/>
            <person name="Da Silva C."/>
            <person name="Delage L."/>
            <person name="Denoeud F."/>
            <person name="Deschamps P."/>
            <person name="Dittami S.M."/>
            <person name="Gabaldon T."/>
            <person name="Gachon C.M."/>
            <person name="Groisillier A."/>
            <person name="Herve C."/>
            <person name="Jabbari K."/>
            <person name="Katinka M."/>
            <person name="Kloareg B."/>
            <person name="Kowalczyk N."/>
            <person name="Labadie K."/>
            <person name="Leblanc C."/>
            <person name="Lopez P.J."/>
            <person name="McLachlan D.H."/>
            <person name="Meslet-Cladiere L."/>
            <person name="Moustafa A."/>
            <person name="Nehr Z."/>
            <person name="Nyvall Collen P."/>
            <person name="Panaud O."/>
            <person name="Partensky F."/>
            <person name="Poulain J."/>
            <person name="Rensing S.A."/>
            <person name="Rousvoal S."/>
            <person name="Samson G."/>
            <person name="Symeonidi A."/>
            <person name="Weissenbach J."/>
            <person name="Zambounis A."/>
            <person name="Wincker P."/>
            <person name="Boyen C."/>
        </authorList>
    </citation>
    <scope>NUCLEOTIDE SEQUENCE [LARGE SCALE GENOMIC DNA]</scope>
    <source>
        <strain evidence="2">cv. Stackhouse</strain>
    </source>
</reference>
<dbReference type="Gramene" id="CDF40679">
    <property type="protein sequence ID" value="CDF40679"/>
    <property type="gene ID" value="CHC_T00007050001"/>
</dbReference>